<feature type="compositionally biased region" description="Acidic residues" evidence="1">
    <location>
        <begin position="67"/>
        <end position="82"/>
    </location>
</feature>
<evidence type="ECO:0000313" key="4">
    <source>
        <dbReference type="Proteomes" id="UP001152799"/>
    </source>
</evidence>
<evidence type="ECO:0000256" key="1">
    <source>
        <dbReference type="SAM" id="MobiDB-lite"/>
    </source>
</evidence>
<accession>A0A9N9MMH2</accession>
<dbReference type="OrthoDB" id="6732375at2759"/>
<feature type="region of interest" description="Disordered" evidence="1">
    <location>
        <begin position="1"/>
        <end position="98"/>
    </location>
</feature>
<sequence>MSARKQEKLDKTRCEEEEQEQLAAKFTEREKTPDKDEHYLTDPSDNEHDPFSPDNSSDDYNPGNDSALDDSDDSSEEESEEESFNRGNLTKKHITAEDSILPQDKENILVAASEVSCDLEPTTTSDVNSVNGKKKVFNLPEKKSRKRVLRPEAWSRNVSALARQQGKAYISQKTKKEVQQKAPELGLLCKNSCRKRCNEKFSSNDREEIFRKFYKLDQNSKNVFLFKSIRVAPVKRRRKIRASDKSSTFSYTVTCNKKIATVCKTAFMSLYQISHKKIQLLQNQLNSGITAPSPDKRGRHDSRPNKKSDEVVDFIKKHIDSFPAEQSHYSRNKNANKKYLSPLLNISKMYELYKQCVQENKLDNAFLVKKSFYAYIFSKEFNLSFSTPKTDTCSTCDSGLKSEEHSENFNFAFEQQKVDRQYARINKDILYLTMDLQQTMPLPRITTSKAFYLRQMWFYNFGIHTISTDGDKSYFFTWTEDTATKGSVEIGSSLHTFVQLLSAEKKIDHLVIWSDSCSGQNKNFNIISLYQYLILKGYVKIIDHKFPEVGHSFLDSDRDFGRIEKEMRKHEKVFTADHYRDIIKSASKNNSIVTNMKDHFKDLNEIPIKLNLFNRKKNSLNEKVCLRDNVKWIRVENFGEYMYKDSLDPNTPFLKVDIMKYRSEYKNAKDYTILPIKNKKK</sequence>
<dbReference type="PANTHER" id="PTHR10773:SF19">
    <property type="match status" value="1"/>
</dbReference>
<feature type="compositionally biased region" description="Basic and acidic residues" evidence="1">
    <location>
        <begin position="1"/>
        <end position="14"/>
    </location>
</feature>
<evidence type="ECO:0000313" key="3">
    <source>
        <dbReference type="EMBL" id="CAG9765580.1"/>
    </source>
</evidence>
<organism evidence="3 4">
    <name type="scientific">Ceutorhynchus assimilis</name>
    <name type="common">cabbage seed weevil</name>
    <dbReference type="NCBI Taxonomy" id="467358"/>
    <lineage>
        <taxon>Eukaryota</taxon>
        <taxon>Metazoa</taxon>
        <taxon>Ecdysozoa</taxon>
        <taxon>Arthropoda</taxon>
        <taxon>Hexapoda</taxon>
        <taxon>Insecta</taxon>
        <taxon>Pterygota</taxon>
        <taxon>Neoptera</taxon>
        <taxon>Endopterygota</taxon>
        <taxon>Coleoptera</taxon>
        <taxon>Polyphaga</taxon>
        <taxon>Cucujiformia</taxon>
        <taxon>Curculionidae</taxon>
        <taxon>Ceutorhynchinae</taxon>
        <taxon>Ceutorhynchus</taxon>
    </lineage>
</organism>
<dbReference type="PANTHER" id="PTHR10773">
    <property type="entry name" value="DNA-DIRECTED RNA POLYMERASES I, II, AND III SUBUNIT RPABC2"/>
    <property type="match status" value="1"/>
</dbReference>
<keyword evidence="4" id="KW-1185">Reference proteome</keyword>
<dbReference type="InterPro" id="IPR057191">
    <property type="entry name" value="DUF7869"/>
</dbReference>
<proteinExistence type="predicted"/>
<dbReference type="EMBL" id="OU892279">
    <property type="protein sequence ID" value="CAG9765580.1"/>
    <property type="molecule type" value="Genomic_DNA"/>
</dbReference>
<feature type="compositionally biased region" description="Basic and acidic residues" evidence="1">
    <location>
        <begin position="26"/>
        <end position="51"/>
    </location>
</feature>
<name>A0A9N9MMH2_9CUCU</name>
<dbReference type="Proteomes" id="UP001152799">
    <property type="component" value="Chromosome 3"/>
</dbReference>
<dbReference type="Pfam" id="PF25273">
    <property type="entry name" value="DUF7869"/>
    <property type="match status" value="1"/>
</dbReference>
<feature type="domain" description="DUF7869" evidence="2">
    <location>
        <begin position="470"/>
        <end position="600"/>
    </location>
</feature>
<evidence type="ECO:0000259" key="2">
    <source>
        <dbReference type="Pfam" id="PF25273"/>
    </source>
</evidence>
<reference evidence="3" key="1">
    <citation type="submission" date="2022-01" db="EMBL/GenBank/DDBJ databases">
        <authorList>
            <person name="King R."/>
        </authorList>
    </citation>
    <scope>NUCLEOTIDE SEQUENCE</scope>
</reference>
<gene>
    <name evidence="3" type="ORF">CEUTPL_LOCUS6185</name>
</gene>
<dbReference type="AlphaFoldDB" id="A0A9N9MMH2"/>
<protein>
    <recommendedName>
        <fullName evidence="2">DUF7869 domain-containing protein</fullName>
    </recommendedName>
</protein>